<keyword evidence="2" id="KW-1185">Reference proteome</keyword>
<comment type="caution">
    <text evidence="1">The sequence shown here is derived from an EMBL/GenBank/DDBJ whole genome shotgun (WGS) entry which is preliminary data.</text>
</comment>
<name>A0ABW2KQU9_9PROT</name>
<gene>
    <name evidence="1" type="ORF">ACFQPS_04075</name>
</gene>
<evidence type="ECO:0000313" key="2">
    <source>
        <dbReference type="Proteomes" id="UP001596456"/>
    </source>
</evidence>
<protein>
    <submittedName>
        <fullName evidence="1">Uncharacterized protein</fullName>
    </submittedName>
</protein>
<sequence>MPGRTAPPLSPPQDPHDLVGRDVFVDGMGMIGRCTALEGRWAIIEDAGGQASAVPAGNCLLLPSPPPPESGRAAA</sequence>
<organism evidence="1 2">
    <name type="scientific">Rhodocista pekingensis</name>
    <dbReference type="NCBI Taxonomy" id="201185"/>
    <lineage>
        <taxon>Bacteria</taxon>
        <taxon>Pseudomonadati</taxon>
        <taxon>Pseudomonadota</taxon>
        <taxon>Alphaproteobacteria</taxon>
        <taxon>Rhodospirillales</taxon>
        <taxon>Azospirillaceae</taxon>
        <taxon>Rhodocista</taxon>
    </lineage>
</organism>
<evidence type="ECO:0000313" key="1">
    <source>
        <dbReference type="EMBL" id="MFC7332328.1"/>
    </source>
</evidence>
<reference evidence="2" key="1">
    <citation type="journal article" date="2019" name="Int. J. Syst. Evol. Microbiol.">
        <title>The Global Catalogue of Microorganisms (GCM) 10K type strain sequencing project: providing services to taxonomists for standard genome sequencing and annotation.</title>
        <authorList>
            <consortium name="The Broad Institute Genomics Platform"/>
            <consortium name="The Broad Institute Genome Sequencing Center for Infectious Disease"/>
            <person name="Wu L."/>
            <person name="Ma J."/>
        </authorList>
    </citation>
    <scope>NUCLEOTIDE SEQUENCE [LARGE SCALE GENOMIC DNA]</scope>
    <source>
        <strain evidence="2">CGMCC 1.16275</strain>
    </source>
</reference>
<accession>A0ABW2KQU9</accession>
<dbReference type="RefSeq" id="WP_377356673.1">
    <property type="nucleotide sequence ID" value="NZ_JBHTCM010000005.1"/>
</dbReference>
<dbReference type="Proteomes" id="UP001596456">
    <property type="component" value="Unassembled WGS sequence"/>
</dbReference>
<dbReference type="EMBL" id="JBHTCM010000005">
    <property type="protein sequence ID" value="MFC7332328.1"/>
    <property type="molecule type" value="Genomic_DNA"/>
</dbReference>
<proteinExistence type="predicted"/>